<sequence length="340" mass="39509">MSTINNRNPKISVLMSIYKENSLYVRQAIDSILNQSFGDFEFLIYNDNPEDFILDKLVLEIARKDSRIQYQRNEKNIGLAATLNRQICVAKGEYLARMDADDISLPDRFIMQVEYLDKNTNIAVLGTWAKIIDKEGQVISSASLKTGYNNIIACAMCDSPLFHPSVMIRKEFLQLNGLSYNEDFSCAQDYELWSRILFEKGGYIDNLSVYLICYRVTTSQISSIKQQQQIYNSLLVRRNNISFFLNKYSIDLPRKITKTDVCNLINRISEFKEENSTHKIYVNILFMYCMSLPCLEKIILLIKYVCVFYSEFSLKQMCLLVASSFFMRKFPLCSLNIMLH</sequence>
<dbReference type="RefSeq" id="WP_122330269.1">
    <property type="nucleotide sequence ID" value="NZ_JAGJIB010000045.1"/>
</dbReference>
<proteinExistence type="predicted"/>
<dbReference type="PANTHER" id="PTHR22916:SF3">
    <property type="entry name" value="UDP-GLCNAC:BETAGAL BETA-1,3-N-ACETYLGLUCOSAMINYLTRANSFERASE-LIKE PROTEIN 1"/>
    <property type="match status" value="1"/>
</dbReference>
<dbReference type="EMBL" id="QRJE01000015">
    <property type="protein sequence ID" value="RHH11163.1"/>
    <property type="molecule type" value="Genomic_DNA"/>
</dbReference>
<accession>A0A396BW05</accession>
<dbReference type="InterPro" id="IPR001173">
    <property type="entry name" value="Glyco_trans_2-like"/>
</dbReference>
<reference evidence="2 3" key="1">
    <citation type="submission" date="2018-08" db="EMBL/GenBank/DDBJ databases">
        <title>A genome reference for cultivated species of the human gut microbiota.</title>
        <authorList>
            <person name="Zou Y."/>
            <person name="Xue W."/>
            <person name="Luo G."/>
        </authorList>
    </citation>
    <scope>NUCLEOTIDE SEQUENCE [LARGE SCALE GENOMIC DNA]</scope>
    <source>
        <strain evidence="2 3">AM18-6</strain>
    </source>
</reference>
<dbReference type="PANTHER" id="PTHR22916">
    <property type="entry name" value="GLYCOSYLTRANSFERASE"/>
    <property type="match status" value="1"/>
</dbReference>
<dbReference type="Gene3D" id="3.90.550.10">
    <property type="entry name" value="Spore Coat Polysaccharide Biosynthesis Protein SpsA, Chain A"/>
    <property type="match status" value="1"/>
</dbReference>
<organism evidence="2 3">
    <name type="scientific">Bacteroides fragilis</name>
    <dbReference type="NCBI Taxonomy" id="817"/>
    <lineage>
        <taxon>Bacteria</taxon>
        <taxon>Pseudomonadati</taxon>
        <taxon>Bacteroidota</taxon>
        <taxon>Bacteroidia</taxon>
        <taxon>Bacteroidales</taxon>
        <taxon>Bacteroidaceae</taxon>
        <taxon>Bacteroides</taxon>
    </lineage>
</organism>
<evidence type="ECO:0000313" key="2">
    <source>
        <dbReference type="EMBL" id="RHH11163.1"/>
    </source>
</evidence>
<dbReference type="Proteomes" id="UP000266644">
    <property type="component" value="Unassembled WGS sequence"/>
</dbReference>
<dbReference type="InterPro" id="IPR029044">
    <property type="entry name" value="Nucleotide-diphossugar_trans"/>
</dbReference>
<dbReference type="AlphaFoldDB" id="A0A396BW05"/>
<keyword evidence="2" id="KW-0808">Transferase</keyword>
<name>A0A396BW05_BACFG</name>
<protein>
    <submittedName>
        <fullName evidence="2">Glycosyltransferase</fullName>
    </submittedName>
</protein>
<dbReference type="GO" id="GO:0016758">
    <property type="term" value="F:hexosyltransferase activity"/>
    <property type="evidence" value="ECO:0007669"/>
    <property type="project" value="UniProtKB-ARBA"/>
</dbReference>
<evidence type="ECO:0000313" key="3">
    <source>
        <dbReference type="Proteomes" id="UP000266644"/>
    </source>
</evidence>
<feature type="domain" description="Glycosyltransferase 2-like" evidence="1">
    <location>
        <begin position="12"/>
        <end position="138"/>
    </location>
</feature>
<gene>
    <name evidence="2" type="ORF">DW228_10335</name>
</gene>
<dbReference type="SUPFAM" id="SSF53448">
    <property type="entry name" value="Nucleotide-diphospho-sugar transferases"/>
    <property type="match status" value="1"/>
</dbReference>
<dbReference type="Pfam" id="PF00535">
    <property type="entry name" value="Glycos_transf_2"/>
    <property type="match status" value="1"/>
</dbReference>
<evidence type="ECO:0000259" key="1">
    <source>
        <dbReference type="Pfam" id="PF00535"/>
    </source>
</evidence>
<comment type="caution">
    <text evidence="2">The sequence shown here is derived from an EMBL/GenBank/DDBJ whole genome shotgun (WGS) entry which is preliminary data.</text>
</comment>